<comment type="caution">
    <text evidence="2">The sequence shown here is derived from an EMBL/GenBank/DDBJ whole genome shotgun (WGS) entry which is preliminary data.</text>
</comment>
<feature type="chain" id="PRO_5032315551" description="FG-GAP repeat protein" evidence="1">
    <location>
        <begin position="27"/>
        <end position="513"/>
    </location>
</feature>
<reference evidence="2 3" key="1">
    <citation type="submission" date="2020-07" db="EMBL/GenBank/DDBJ databases">
        <title>Genomic Encyclopedia of Type Strains, Phase IV (KMG-V): Genome sequencing to study the core and pangenomes of soil and plant-associated prokaryotes.</title>
        <authorList>
            <person name="Whitman W."/>
        </authorList>
    </citation>
    <scope>NUCLEOTIDE SEQUENCE [LARGE SCALE GENOMIC DNA]</scope>
    <source>
        <strain evidence="2 3">RH2WT43</strain>
    </source>
</reference>
<proteinExistence type="predicted"/>
<keyword evidence="3" id="KW-1185">Reference proteome</keyword>
<sequence>MFRSPGPLARVLFALSAGLAALPAAAVEVGKGADAPAYEPYVLAVDDWAYDRFFADDGVSIDRFAGSPGYYDGRRLVRLADGDVVVAGTVVINGDDQLGLVRYSPSGRRQTWPSIPAAYARYGNQYIVFPNTATPDPKLTGVADIKRYGGNLYVLATQTYRASNGLDKYQAAIIVFSEAGDFRGWWFIRLDDDVYNVPLAMDVSSNGRLTLVAGNSAGGLWTRFWTARYAIDANGVPNLDTGFGNGGASTFELPTSTSACSAAALGGKCPISGIDIAHEAGLVVLVDPPFYVAFTKKYDTAGDHDPCIAAFTGSGQLRSAFNGSGVRCYPFDDAGSDHDDEAVAIDTDFHAVGGFPPSYVQDIYLLADVSRQYSRGTGLLRVDASSAPVAEFGGTGKLLWGGCGSTCTVDLGDDTPLALARRGNDIGVAGHWKPNLVDQPELTVLDAHSGAIGDFQVHGIATGDANYTDIVADGDGFVAAGWARDGSSSRMFATSRYLPQRIADDTIFRYGAE</sequence>
<evidence type="ECO:0000256" key="1">
    <source>
        <dbReference type="SAM" id="SignalP"/>
    </source>
</evidence>
<evidence type="ECO:0000313" key="2">
    <source>
        <dbReference type="EMBL" id="MBA8889509.1"/>
    </source>
</evidence>
<gene>
    <name evidence="2" type="ORF">FHW12_003755</name>
</gene>
<keyword evidence="1" id="KW-0732">Signal</keyword>
<accession>A0A839F6W1</accession>
<evidence type="ECO:0000313" key="3">
    <source>
        <dbReference type="Proteomes" id="UP000550401"/>
    </source>
</evidence>
<protein>
    <recommendedName>
        <fullName evidence="4">FG-GAP repeat protein</fullName>
    </recommendedName>
</protein>
<dbReference type="AlphaFoldDB" id="A0A839F6W1"/>
<dbReference type="EMBL" id="JACGXL010000007">
    <property type="protein sequence ID" value="MBA8889509.1"/>
    <property type="molecule type" value="Genomic_DNA"/>
</dbReference>
<evidence type="ECO:0008006" key="4">
    <source>
        <dbReference type="Google" id="ProtNLM"/>
    </source>
</evidence>
<name>A0A839F6W1_9GAMM</name>
<dbReference type="Proteomes" id="UP000550401">
    <property type="component" value="Unassembled WGS sequence"/>
</dbReference>
<organism evidence="2 3">
    <name type="scientific">Dokdonella fugitiva</name>
    <dbReference type="NCBI Taxonomy" id="328517"/>
    <lineage>
        <taxon>Bacteria</taxon>
        <taxon>Pseudomonadati</taxon>
        <taxon>Pseudomonadota</taxon>
        <taxon>Gammaproteobacteria</taxon>
        <taxon>Lysobacterales</taxon>
        <taxon>Rhodanobacteraceae</taxon>
        <taxon>Dokdonella</taxon>
    </lineage>
</organism>
<feature type="signal peptide" evidence="1">
    <location>
        <begin position="1"/>
        <end position="26"/>
    </location>
</feature>
<dbReference type="RefSeq" id="WP_182532552.1">
    <property type="nucleotide sequence ID" value="NZ_JACGXL010000007.1"/>
</dbReference>